<evidence type="ECO:0000313" key="4">
    <source>
        <dbReference type="EMBL" id="MPN46405.1"/>
    </source>
</evidence>
<dbReference type="SUPFAM" id="SSF50486">
    <property type="entry name" value="FMT C-terminal domain-like"/>
    <property type="match status" value="1"/>
</dbReference>
<dbReference type="EC" id="2.1.2.9" evidence="4"/>
<evidence type="ECO:0000259" key="3">
    <source>
        <dbReference type="Pfam" id="PF02911"/>
    </source>
</evidence>
<dbReference type="GO" id="GO:0004479">
    <property type="term" value="F:methionyl-tRNA formyltransferase activity"/>
    <property type="evidence" value="ECO:0007669"/>
    <property type="project" value="UniProtKB-EC"/>
</dbReference>
<dbReference type="Gene3D" id="3.10.25.10">
    <property type="entry name" value="Formyl transferase, C-terminal domain"/>
    <property type="match status" value="1"/>
</dbReference>
<dbReference type="EMBL" id="VSSQ01107043">
    <property type="protein sequence ID" value="MPN46405.1"/>
    <property type="molecule type" value="Genomic_DNA"/>
</dbReference>
<dbReference type="InterPro" id="IPR005793">
    <property type="entry name" value="Formyl_trans_C"/>
</dbReference>
<dbReference type="InterPro" id="IPR037022">
    <property type="entry name" value="Formyl_trans_C_sf"/>
</dbReference>
<organism evidence="4">
    <name type="scientific">bioreactor metagenome</name>
    <dbReference type="NCBI Taxonomy" id="1076179"/>
    <lineage>
        <taxon>unclassified sequences</taxon>
        <taxon>metagenomes</taxon>
        <taxon>ecological metagenomes</taxon>
    </lineage>
</organism>
<dbReference type="CDD" id="cd08704">
    <property type="entry name" value="Met_tRNA_FMT_C"/>
    <property type="match status" value="1"/>
</dbReference>
<evidence type="ECO:0000256" key="2">
    <source>
        <dbReference type="ARBA" id="ARBA00022917"/>
    </source>
</evidence>
<name>A0A645I522_9ZZZZ</name>
<keyword evidence="2" id="KW-0648">Protein biosynthesis</keyword>
<proteinExistence type="predicted"/>
<evidence type="ECO:0000256" key="1">
    <source>
        <dbReference type="ARBA" id="ARBA00022679"/>
    </source>
</evidence>
<sequence length="145" mass="15384">MVEVLEAVAQGELSGAPQNPAAVTVTRKIRKSDGDIDWNLSAAAIEARVRAYAPWPGAGFTLPLAKGAQRLILTRARVVPSAGGVPGEIIQADRRGWVTACGRDALELLEVVPPGKKPMAGVNFLNGRRENLTGMRLITEPVNHG</sequence>
<keyword evidence="1 4" id="KW-0808">Transferase</keyword>
<feature type="domain" description="Formyl transferase C-terminal" evidence="3">
    <location>
        <begin position="28"/>
        <end position="128"/>
    </location>
</feature>
<reference evidence="4" key="1">
    <citation type="submission" date="2019-08" db="EMBL/GenBank/DDBJ databases">
        <authorList>
            <person name="Kucharzyk K."/>
            <person name="Murdoch R.W."/>
            <person name="Higgins S."/>
            <person name="Loffler F."/>
        </authorList>
    </citation>
    <scope>NUCLEOTIDE SEQUENCE</scope>
</reference>
<dbReference type="InterPro" id="IPR011034">
    <property type="entry name" value="Formyl_transferase-like_C_sf"/>
</dbReference>
<comment type="caution">
    <text evidence="4">The sequence shown here is derived from an EMBL/GenBank/DDBJ whole genome shotgun (WGS) entry which is preliminary data.</text>
</comment>
<accession>A0A645I522</accession>
<gene>
    <name evidence="4" type="primary">fmt_47</name>
    <name evidence="4" type="ORF">SDC9_193991</name>
</gene>
<dbReference type="Pfam" id="PF02911">
    <property type="entry name" value="Formyl_trans_C"/>
    <property type="match status" value="1"/>
</dbReference>
<protein>
    <submittedName>
        <fullName evidence="4">Methionyl-tRNA formyltransferase</fullName>
        <ecNumber evidence="4">2.1.2.9</ecNumber>
    </submittedName>
</protein>
<dbReference type="AlphaFoldDB" id="A0A645I522"/>
<dbReference type="InterPro" id="IPR044135">
    <property type="entry name" value="Met-tRNA-FMT_C"/>
</dbReference>